<organism evidence="1 2">
    <name type="scientific">Solanum commersonii</name>
    <name type="common">Commerson's wild potato</name>
    <name type="synonym">Commerson's nightshade</name>
    <dbReference type="NCBI Taxonomy" id="4109"/>
    <lineage>
        <taxon>Eukaryota</taxon>
        <taxon>Viridiplantae</taxon>
        <taxon>Streptophyta</taxon>
        <taxon>Embryophyta</taxon>
        <taxon>Tracheophyta</taxon>
        <taxon>Spermatophyta</taxon>
        <taxon>Magnoliopsida</taxon>
        <taxon>eudicotyledons</taxon>
        <taxon>Gunneridae</taxon>
        <taxon>Pentapetalae</taxon>
        <taxon>asterids</taxon>
        <taxon>lamiids</taxon>
        <taxon>Solanales</taxon>
        <taxon>Solanaceae</taxon>
        <taxon>Solanoideae</taxon>
        <taxon>Solaneae</taxon>
        <taxon>Solanum</taxon>
    </lineage>
</organism>
<evidence type="ECO:0000313" key="1">
    <source>
        <dbReference type="EMBL" id="KAG5604727.1"/>
    </source>
</evidence>
<keyword evidence="2" id="KW-1185">Reference proteome</keyword>
<evidence type="ECO:0000313" key="2">
    <source>
        <dbReference type="Proteomes" id="UP000824120"/>
    </source>
</evidence>
<protein>
    <submittedName>
        <fullName evidence="1">Uncharacterized protein</fullName>
    </submittedName>
</protein>
<gene>
    <name evidence="1" type="ORF">H5410_026219</name>
</gene>
<dbReference type="PANTHER" id="PTHR34043">
    <property type="entry name" value="ALPHA/BETA-HYDROLASES SUPERFAMILY PROTEIN"/>
    <property type="match status" value="1"/>
</dbReference>
<dbReference type="Proteomes" id="UP000824120">
    <property type="component" value="Chromosome 5"/>
</dbReference>
<dbReference type="AlphaFoldDB" id="A0A9J5YYB8"/>
<dbReference type="PANTHER" id="PTHR34043:SF3">
    <property type="entry name" value="ALPHA_BETA-HYDROLASES SUPERFAMILY PROTEIN"/>
    <property type="match status" value="1"/>
</dbReference>
<sequence>MFPNTYYFSYATKRTRKVVGITVPSGILGIHPLLFIKILQMSLWRHPPNVPPPYKGYNSAFWLPNNNFYTNIRMRIGGTMMVHSTLIYDTYLYYKIVECEHILFIVNRERAGVQFNLIYDSIFERCRKHAIRKNLTMPNHII</sequence>
<comment type="caution">
    <text evidence="1">The sequence shown here is derived from an EMBL/GenBank/DDBJ whole genome shotgun (WGS) entry which is preliminary data.</text>
</comment>
<dbReference type="Gene3D" id="3.40.50.1820">
    <property type="entry name" value="alpha/beta hydrolase"/>
    <property type="match status" value="1"/>
</dbReference>
<proteinExistence type="predicted"/>
<name>A0A9J5YYB8_SOLCO</name>
<dbReference type="InterPro" id="IPR029058">
    <property type="entry name" value="AB_hydrolase_fold"/>
</dbReference>
<dbReference type="OrthoDB" id="206848at2759"/>
<dbReference type="EMBL" id="JACXVP010000005">
    <property type="protein sequence ID" value="KAG5604727.1"/>
    <property type="molecule type" value="Genomic_DNA"/>
</dbReference>
<reference evidence="1 2" key="1">
    <citation type="submission" date="2020-09" db="EMBL/GenBank/DDBJ databases">
        <title>De no assembly of potato wild relative species, Solanum commersonii.</title>
        <authorList>
            <person name="Cho K."/>
        </authorList>
    </citation>
    <scope>NUCLEOTIDE SEQUENCE [LARGE SCALE GENOMIC DNA]</scope>
    <source>
        <strain evidence="1">LZ3.2</strain>
        <tissue evidence="1">Leaf</tissue>
    </source>
</reference>
<accession>A0A9J5YYB8</accession>